<dbReference type="InterPro" id="IPR036940">
    <property type="entry name" value="PI3/4_kinase_cat_sf"/>
</dbReference>
<feature type="compositionally biased region" description="Basic and acidic residues" evidence="10">
    <location>
        <begin position="756"/>
        <end position="771"/>
    </location>
</feature>
<feature type="region of interest" description="Disordered" evidence="10">
    <location>
        <begin position="231"/>
        <end position="288"/>
    </location>
</feature>
<reference evidence="12 13" key="1">
    <citation type="journal article" date="2020" name="Nature">
        <title>Six reference-quality genomes reveal evolution of bat adaptations.</title>
        <authorList>
            <person name="Jebb D."/>
            <person name="Huang Z."/>
            <person name="Pippel M."/>
            <person name="Hughes G.M."/>
            <person name="Lavrichenko K."/>
            <person name="Devanna P."/>
            <person name="Winkler S."/>
            <person name="Jermiin L.S."/>
            <person name="Skirmuntt E.C."/>
            <person name="Katzourakis A."/>
            <person name="Burkitt-Gray L."/>
            <person name="Ray D.A."/>
            <person name="Sullivan K.A.M."/>
            <person name="Roscito J.G."/>
            <person name="Kirilenko B.M."/>
            <person name="Davalos L.M."/>
            <person name="Corthals A.P."/>
            <person name="Power M.L."/>
            <person name="Jones G."/>
            <person name="Ransome R.D."/>
            <person name="Dechmann D.K.N."/>
            <person name="Locatelli A.G."/>
            <person name="Puechmaille S.J."/>
            <person name="Fedrigo O."/>
            <person name="Jarvis E.D."/>
            <person name="Hiller M."/>
            <person name="Vernes S.C."/>
            <person name="Myers E.W."/>
            <person name="Teeling E.C."/>
        </authorList>
    </citation>
    <scope>NUCLEOTIDE SEQUENCE [LARGE SCALE GENOMIC DNA]</scope>
    <source>
        <strain evidence="12">MRouAeg1</strain>
        <tissue evidence="12">Muscle</tissue>
    </source>
</reference>
<evidence type="ECO:0000259" key="11">
    <source>
        <dbReference type="PROSITE" id="PS50290"/>
    </source>
</evidence>
<dbReference type="PROSITE" id="PS00915">
    <property type="entry name" value="PI3_4_KINASE_1"/>
    <property type="match status" value="1"/>
</dbReference>
<name>A0A7J8BFD6_ROUAE</name>
<dbReference type="InterPro" id="IPR018936">
    <property type="entry name" value="PI3/4_kinase_CS"/>
</dbReference>
<keyword evidence="5" id="KW-1000">Mitochondrion outer membrane</keyword>
<evidence type="ECO:0000256" key="9">
    <source>
        <dbReference type="ARBA" id="ARBA00046735"/>
    </source>
</evidence>
<evidence type="ECO:0000256" key="6">
    <source>
        <dbReference type="ARBA" id="ARBA00036767"/>
    </source>
</evidence>
<feature type="region of interest" description="Disordered" evidence="10">
    <location>
        <begin position="790"/>
        <end position="812"/>
    </location>
</feature>
<organism evidence="12 13">
    <name type="scientific">Rousettus aegyptiacus</name>
    <name type="common">Egyptian fruit bat</name>
    <name type="synonym">Pteropus aegyptiacus</name>
    <dbReference type="NCBI Taxonomy" id="9407"/>
    <lineage>
        <taxon>Eukaryota</taxon>
        <taxon>Metazoa</taxon>
        <taxon>Chordata</taxon>
        <taxon>Craniata</taxon>
        <taxon>Vertebrata</taxon>
        <taxon>Euteleostomi</taxon>
        <taxon>Mammalia</taxon>
        <taxon>Eutheria</taxon>
        <taxon>Laurasiatheria</taxon>
        <taxon>Chiroptera</taxon>
        <taxon>Yinpterochiroptera</taxon>
        <taxon>Pteropodoidea</taxon>
        <taxon>Pteropodidae</taxon>
        <taxon>Rousettinae</taxon>
        <taxon>Rousettus</taxon>
    </lineage>
</organism>
<keyword evidence="13" id="KW-1185">Reference proteome</keyword>
<keyword evidence="3" id="KW-0808">Transferase</keyword>
<keyword evidence="5" id="KW-0472">Membrane</keyword>
<dbReference type="CDD" id="cd22246">
    <property type="entry name" value="PI4KB_NTD"/>
    <property type="match status" value="1"/>
</dbReference>
<gene>
    <name evidence="12" type="ORF">HJG63_015275</name>
</gene>
<comment type="caution">
    <text evidence="12">The sequence shown here is derived from an EMBL/GenBank/DDBJ whole genome shotgun (WGS) entry which is preliminary data.</text>
</comment>
<dbReference type="InterPro" id="IPR011009">
    <property type="entry name" value="Kinase-like_dom_sf"/>
</dbReference>
<dbReference type="Pfam" id="PF00454">
    <property type="entry name" value="PI3_PI4_kinase"/>
    <property type="match status" value="1"/>
</dbReference>
<dbReference type="EMBL" id="JACASE010000017">
    <property type="protein sequence ID" value="KAF6397587.1"/>
    <property type="molecule type" value="Genomic_DNA"/>
</dbReference>
<dbReference type="GO" id="GO:0005741">
    <property type="term" value="C:mitochondrial outer membrane"/>
    <property type="evidence" value="ECO:0007669"/>
    <property type="project" value="UniProtKB-SubCell"/>
</dbReference>
<dbReference type="PANTHER" id="PTHR10048:SF22">
    <property type="entry name" value="PHOSPHATIDYLINOSITOL 4-KINASE BETA"/>
    <property type="match status" value="1"/>
</dbReference>
<evidence type="ECO:0000256" key="8">
    <source>
        <dbReference type="ARBA" id="ARBA00039877"/>
    </source>
</evidence>
<comment type="similarity">
    <text evidence="2">Belongs to the PI3/PI4-kinase family. Type III PI4K subfamily.</text>
</comment>
<dbReference type="Gene3D" id="1.10.1070.11">
    <property type="entry name" value="Phosphatidylinositol 3-/4-kinase, catalytic domain"/>
    <property type="match status" value="1"/>
</dbReference>
<dbReference type="AlphaFoldDB" id="A0A7J8BFD6"/>
<feature type="region of interest" description="Disordered" evidence="10">
    <location>
        <begin position="751"/>
        <end position="778"/>
    </location>
</feature>
<evidence type="ECO:0000256" key="7">
    <source>
        <dbReference type="ARBA" id="ARBA00037860"/>
    </source>
</evidence>
<evidence type="ECO:0000313" key="12">
    <source>
        <dbReference type="EMBL" id="KAF6397587.1"/>
    </source>
</evidence>
<dbReference type="Gene3D" id="3.30.1010.10">
    <property type="entry name" value="Phosphatidylinositol 3-kinase Catalytic Subunit, Chain A, domain 4"/>
    <property type="match status" value="1"/>
</dbReference>
<comment type="subcellular location">
    <subcellularLocation>
        <location evidence="1">Mitochondrion outer membrane</location>
        <topology evidence="1">Peripheral membrane protein</topology>
    </subcellularLocation>
    <subcellularLocation>
        <location evidence="7">Rough endoplasmic reticulum membrane</location>
        <topology evidence="7">Peripheral membrane protein</topology>
    </subcellularLocation>
</comment>
<dbReference type="GO" id="GO:0004430">
    <property type="term" value="F:1-phosphatidylinositol 4-kinase activity"/>
    <property type="evidence" value="ECO:0007669"/>
    <property type="project" value="UniProtKB-EC"/>
</dbReference>
<comment type="subunit">
    <text evidence="9">Interacts with ARF1 and ARF3 in the Golgi complex, but not with ARF4, ARF5 or ARF6. Interacts with NCS1/FREQ in a calcium-independent manner. Interacts with CALN1/CABP8 and CALN2/CABP7; in a calcium-dependent manner; this interaction competes with NCS1/FREQ binding. Interacts with ACBD3. Interacts with ARMH3, YWHAB, YWHAE, YWHAG, YWHAH, YWHAQ, YWHAZ and SFN. Interacts with GGA2 (via VHS domain); the interaction is important for PI4KB location at the Golgi apparatus membrane. Interacts with ATG9A.</text>
</comment>
<dbReference type="InterPro" id="IPR057754">
    <property type="entry name" value="PI4-kinase_beta/PIK1_cat"/>
</dbReference>
<dbReference type="GO" id="GO:0046854">
    <property type="term" value="P:phosphatidylinositol phosphate biosynthetic process"/>
    <property type="evidence" value="ECO:0007669"/>
    <property type="project" value="InterPro"/>
</dbReference>
<feature type="domain" description="PI3K/PI4K catalytic" evidence="11">
    <location>
        <begin position="503"/>
        <end position="769"/>
    </location>
</feature>
<dbReference type="SUPFAM" id="SSF56112">
    <property type="entry name" value="Protein kinase-like (PK-like)"/>
    <property type="match status" value="1"/>
</dbReference>
<evidence type="ECO:0000256" key="1">
    <source>
        <dbReference type="ARBA" id="ARBA00004450"/>
    </source>
</evidence>
<sequence length="812" mass="90635">MGDTVVEPAPLEPTSEPTSGPPGNNGGSLLSVITEGVGELPVIDPEVAQKACQEVLEKVKLSHGCVTVCSKGTPLELVNGEGVDSEIRCLDDPPAQIREEEDEVEATVASGTAKGARRRRPNNSAKQSWLLRLFESKLFDISMAISYLYFRDEDVDFYLPQLLNMYIHMDEDVGDAIKPYIVHRCRQSIDFSLQCALLLGAYSSDMHISTQRHSRGTKLRKLILSDELKPAHRKRELPSLSPAPDTGLSPSKRTHQRSKSDATASISLSSNLKRTASNPKVENEDEPVRLAPEREFIKSLMAIGKRLATLPTKEQKTQRLISELSLLNHKLPARVWLPTAGFDHHVVRVPHTQAVVLNSKDKAPYLIYVEVLECENFDTTSVPARIPENRIRSTRSVENLPECGITHEQRAGSFSTVPNYDNDDEAWSVDDIGELQVELPEVHTNSCDNISQFSVDSITSQESKEPVFIAAGDIRRRLSEQLAHTPTAFRRDPEDPSAVALKEPWQEKVRRIREGSPYGHLPNWRLLSVIVKCGDDLRQELLAFQVLKQLQSIWDQERVPLWIKPYKILVISADSGMIEPVVNAVSIHQVKKQSQLSLLDYFLQEHGSYTTEAFLSAQRSFVQSCAGYCLVCYLLQVKDRHNGNILLDAEGHIIHIDFGFILSSSPRNLGFETSAFKLTTEFVDVMGGLDGDMFNYYKMLMLQGLIAARKHMDKVVQIVEIMQQGHALHHHQALRRLPVPHQRHHVTRSFLGPWSERPHPPVHPRETEGKKCPGSRGDCRACWGGRAGRGALAGVPLSPPDGPQDSPPSRAG</sequence>
<keyword evidence="5" id="KW-0496">Mitochondrion</keyword>
<dbReference type="FunFam" id="3.30.1010.10:FF:000031">
    <property type="entry name" value="Phosphatidylinositol 4-kinase beta"/>
    <property type="match status" value="1"/>
</dbReference>
<dbReference type="InterPro" id="IPR000403">
    <property type="entry name" value="PI3/4_kinase_cat_dom"/>
</dbReference>
<evidence type="ECO:0000313" key="13">
    <source>
        <dbReference type="Proteomes" id="UP000593571"/>
    </source>
</evidence>
<evidence type="ECO:0000256" key="3">
    <source>
        <dbReference type="ARBA" id="ARBA00022679"/>
    </source>
</evidence>
<dbReference type="InterPro" id="IPR049160">
    <property type="entry name" value="PI4KB-PIK1_PIK"/>
</dbReference>
<feature type="compositionally biased region" description="Polar residues" evidence="10">
    <location>
        <begin position="261"/>
        <end position="280"/>
    </location>
</feature>
<proteinExistence type="inferred from homology"/>
<accession>A0A7J8BFD6</accession>
<protein>
    <recommendedName>
        <fullName evidence="8">Phosphatidylinositol 4-kinase beta</fullName>
    </recommendedName>
</protein>
<dbReference type="PROSITE" id="PS50290">
    <property type="entry name" value="PI3_4_KINASE_3"/>
    <property type="match status" value="1"/>
</dbReference>
<dbReference type="GO" id="GO:0048015">
    <property type="term" value="P:phosphatidylinositol-mediated signaling"/>
    <property type="evidence" value="ECO:0007669"/>
    <property type="project" value="TreeGrafter"/>
</dbReference>
<evidence type="ECO:0000256" key="4">
    <source>
        <dbReference type="ARBA" id="ARBA00022777"/>
    </source>
</evidence>
<evidence type="ECO:0000256" key="10">
    <source>
        <dbReference type="SAM" id="MobiDB-lite"/>
    </source>
</evidence>
<dbReference type="CDD" id="cd05168">
    <property type="entry name" value="PI4Kc_III_beta"/>
    <property type="match status" value="1"/>
</dbReference>
<dbReference type="InterPro" id="IPR015433">
    <property type="entry name" value="PI3/4_kinase"/>
</dbReference>
<feature type="compositionally biased region" description="Pro residues" evidence="10">
    <location>
        <begin position="797"/>
        <end position="806"/>
    </location>
</feature>
<dbReference type="Proteomes" id="UP000593571">
    <property type="component" value="Unassembled WGS sequence"/>
</dbReference>
<dbReference type="PROSITE" id="PS00916">
    <property type="entry name" value="PI3_4_KINASE_2"/>
    <property type="match status" value="1"/>
</dbReference>
<dbReference type="PANTHER" id="PTHR10048">
    <property type="entry name" value="PHOSPHATIDYLINOSITOL KINASE"/>
    <property type="match status" value="1"/>
</dbReference>
<feature type="region of interest" description="Disordered" evidence="10">
    <location>
        <begin position="1"/>
        <end position="31"/>
    </location>
</feature>
<evidence type="ECO:0000256" key="5">
    <source>
        <dbReference type="ARBA" id="ARBA00022787"/>
    </source>
</evidence>
<dbReference type="SMART" id="SM00146">
    <property type="entry name" value="PI3Kc"/>
    <property type="match status" value="1"/>
</dbReference>
<dbReference type="GO" id="GO:0030867">
    <property type="term" value="C:rough endoplasmic reticulum membrane"/>
    <property type="evidence" value="ECO:0007669"/>
    <property type="project" value="UniProtKB-SubCell"/>
</dbReference>
<keyword evidence="4 12" id="KW-0418">Kinase</keyword>
<dbReference type="Pfam" id="PF21245">
    <property type="entry name" value="PI4KB-PIK1_PIK"/>
    <property type="match status" value="1"/>
</dbReference>
<evidence type="ECO:0000256" key="2">
    <source>
        <dbReference type="ARBA" id="ARBA00006209"/>
    </source>
</evidence>
<comment type="catalytic activity">
    <reaction evidence="6">
        <text>a 1,2-diacyl-sn-glycero-3-phospho-(1D-myo-inositol) + ATP = a 1,2-diacyl-sn-glycero-3-phospho-(1D-myo-inositol 4-phosphate) + ADP + H(+)</text>
        <dbReference type="Rhea" id="RHEA:19877"/>
        <dbReference type="ChEBI" id="CHEBI:15378"/>
        <dbReference type="ChEBI" id="CHEBI:30616"/>
        <dbReference type="ChEBI" id="CHEBI:57880"/>
        <dbReference type="ChEBI" id="CHEBI:58178"/>
        <dbReference type="ChEBI" id="CHEBI:456216"/>
        <dbReference type="EC" id="2.7.1.67"/>
    </reaction>
    <physiologicalReaction direction="left-to-right" evidence="6">
        <dbReference type="Rhea" id="RHEA:19878"/>
    </physiologicalReaction>
</comment>